<comment type="caution">
    <text evidence="2">The sequence shown here is derived from an EMBL/GenBank/DDBJ whole genome shotgun (WGS) entry which is preliminary data.</text>
</comment>
<dbReference type="Proteomes" id="UP000019489">
    <property type="component" value="Unassembled WGS sequence"/>
</dbReference>
<proteinExistence type="predicted"/>
<gene>
    <name evidence="2" type="ORF">N865_13710</name>
</gene>
<accession>W9GAA0</accession>
<keyword evidence="3" id="KW-1185">Reference proteome</keyword>
<dbReference type="EMBL" id="AWSA01000034">
    <property type="protein sequence ID" value="EWT00804.1"/>
    <property type="molecule type" value="Genomic_DNA"/>
</dbReference>
<organism evidence="2 3">
    <name type="scientific">Intrasporangium oryzae NRRL B-24470</name>
    <dbReference type="NCBI Taxonomy" id="1386089"/>
    <lineage>
        <taxon>Bacteria</taxon>
        <taxon>Bacillati</taxon>
        <taxon>Actinomycetota</taxon>
        <taxon>Actinomycetes</taxon>
        <taxon>Micrococcales</taxon>
        <taxon>Intrasporangiaceae</taxon>
        <taxon>Intrasporangium</taxon>
    </lineage>
</organism>
<evidence type="ECO:0000313" key="3">
    <source>
        <dbReference type="Proteomes" id="UP000019489"/>
    </source>
</evidence>
<dbReference type="AlphaFoldDB" id="W9GAA0"/>
<sequence length="82" mass="9013">MSTAVHGSGLREARPALTPQEAIARDVILERTATRHHAPRRVHRHVHAALVLRRLAERLDPGPSERLAPPPRFIAASPPGRS</sequence>
<dbReference type="STRING" id="1386089.N865_13710"/>
<reference evidence="2 3" key="1">
    <citation type="submission" date="2013-08" db="EMBL/GenBank/DDBJ databases">
        <title>Intrasporangium oryzae NRRL B-24470.</title>
        <authorList>
            <person name="Liu H."/>
            <person name="Wang G."/>
        </authorList>
    </citation>
    <scope>NUCLEOTIDE SEQUENCE [LARGE SCALE GENOMIC DNA]</scope>
    <source>
        <strain evidence="2 3">NRRL B-24470</strain>
    </source>
</reference>
<feature type="region of interest" description="Disordered" evidence="1">
    <location>
        <begin position="58"/>
        <end position="82"/>
    </location>
</feature>
<evidence type="ECO:0000256" key="1">
    <source>
        <dbReference type="SAM" id="MobiDB-lite"/>
    </source>
</evidence>
<evidence type="ECO:0000313" key="2">
    <source>
        <dbReference type="EMBL" id="EWT00804.1"/>
    </source>
</evidence>
<dbReference type="eggNOG" id="ENOG5031WID">
    <property type="taxonomic scope" value="Bacteria"/>
</dbReference>
<name>W9GAA0_9MICO</name>
<feature type="region of interest" description="Disordered" evidence="1">
    <location>
        <begin position="1"/>
        <end position="21"/>
    </location>
</feature>
<dbReference type="RefSeq" id="WP_034807557.1">
    <property type="nucleotide sequence ID" value="NZ_AWSA01000034.1"/>
</dbReference>
<protein>
    <submittedName>
        <fullName evidence="2">Uncharacterized protein</fullName>
    </submittedName>
</protein>